<dbReference type="GO" id="GO:0009234">
    <property type="term" value="P:menaquinone biosynthetic process"/>
    <property type="evidence" value="ECO:0007669"/>
    <property type="project" value="UniProtKB-UniRule"/>
</dbReference>
<dbReference type="RefSeq" id="WP_144303419.1">
    <property type="nucleotide sequence ID" value="NZ_QMIE01000010.1"/>
</dbReference>
<reference evidence="5 6" key="1">
    <citation type="submission" date="2018-06" db="EMBL/GenBank/DDBJ databases">
        <title>Complete genome of Desulfovibrio indonesiensis P37SLT.</title>
        <authorList>
            <person name="Crispim J.S."/>
            <person name="Vidigal P.M.P."/>
            <person name="Silva L.C.F."/>
            <person name="Laguardia C.N."/>
            <person name="Araujo L.C."/>
            <person name="Dias R.S."/>
            <person name="Sousa M.P."/>
            <person name="Paula S.O."/>
            <person name="Silva C."/>
        </authorList>
    </citation>
    <scope>NUCLEOTIDE SEQUENCE [LARGE SCALE GENOMIC DNA]</scope>
    <source>
        <strain evidence="5 6">P37SLT</strain>
    </source>
</reference>
<comment type="caution">
    <text evidence="5">The sequence shown here is derived from an EMBL/GenBank/DDBJ whole genome shotgun (WGS) entry which is preliminary data.</text>
</comment>
<comment type="function">
    <text evidence="4">Catalyzes the dehydration of chorismate into 3-[(1-carboxyvinyl)oxy]benzoate, a step in the biosynthesis of menaquinone (MK, vitamin K2).</text>
</comment>
<dbReference type="AlphaFoldDB" id="A0A7M3ME98"/>
<dbReference type="GO" id="GO:0016836">
    <property type="term" value="F:hydro-lyase activity"/>
    <property type="evidence" value="ECO:0007669"/>
    <property type="project" value="UniProtKB-UniRule"/>
</dbReference>
<comment type="catalytic activity">
    <reaction evidence="4">
        <text>chorismate = 3-[(1-carboxyvinyl)-oxy]benzoate + H2O</text>
        <dbReference type="Rhea" id="RHEA:40051"/>
        <dbReference type="ChEBI" id="CHEBI:15377"/>
        <dbReference type="ChEBI" id="CHEBI:29748"/>
        <dbReference type="ChEBI" id="CHEBI:76981"/>
        <dbReference type="EC" id="4.2.1.151"/>
    </reaction>
</comment>
<comment type="similarity">
    <text evidence="4">Belongs to the MqnA/MqnD family. MqnA subfamily.</text>
</comment>
<dbReference type="PANTHER" id="PTHR37690">
    <property type="entry name" value="CHORISMATE DEHYDRATASE"/>
    <property type="match status" value="1"/>
</dbReference>
<evidence type="ECO:0000256" key="2">
    <source>
        <dbReference type="ARBA" id="ARBA00022428"/>
    </source>
</evidence>
<dbReference type="PANTHER" id="PTHR37690:SF1">
    <property type="entry name" value="CHORISMATE DEHYDRATASE"/>
    <property type="match status" value="1"/>
</dbReference>
<dbReference type="EC" id="4.2.1.151" evidence="4"/>
<evidence type="ECO:0000313" key="5">
    <source>
        <dbReference type="EMBL" id="TVM16667.1"/>
    </source>
</evidence>
<dbReference type="SUPFAM" id="SSF53850">
    <property type="entry name" value="Periplasmic binding protein-like II"/>
    <property type="match status" value="1"/>
</dbReference>
<dbReference type="Gene3D" id="3.40.190.10">
    <property type="entry name" value="Periplasmic binding protein-like II"/>
    <property type="match status" value="2"/>
</dbReference>
<dbReference type="HAMAP" id="MF_00995">
    <property type="entry name" value="MqnA"/>
    <property type="match status" value="1"/>
</dbReference>
<sequence length="292" mass="32000">MTESTEHDDPSPMKLGRIGYLNVLPIYEPIESGDQNVLGDLHFEIVSGPPSHLNQLMASGELPISAMSSVEYGRRPEQYLLIPDLAIGSRGPVQSVLLLSRKDIRNLNDADILVSAQTHTSATLLHMLLKDHYGLDKLRYTTGNATAILESGERPLAILCIGDEALTLRNHSDYPVRLDLGEAWREWTGLPFIFGLWAVSRAAFEKQPEQLRAAARVLLASKRAGVSRLSTLLPAASQASGMSVEELADYFAGLVYDLGPEELDGLRAFYAALARHGIIEKAPDLEFIEIGN</sequence>
<proteinExistence type="inferred from homology"/>
<name>A0A7M3ME98_9BACT</name>
<accession>A0A7M3ME98</accession>
<dbReference type="EMBL" id="QMIE01000010">
    <property type="protein sequence ID" value="TVM16667.1"/>
    <property type="molecule type" value="Genomic_DNA"/>
</dbReference>
<dbReference type="InterPro" id="IPR003773">
    <property type="entry name" value="Menaquinone_biosynth"/>
</dbReference>
<dbReference type="CDD" id="cd13634">
    <property type="entry name" value="PBP2_Sco4506"/>
    <property type="match status" value="1"/>
</dbReference>
<dbReference type="UniPathway" id="UPA00079"/>
<evidence type="ECO:0000256" key="4">
    <source>
        <dbReference type="HAMAP-Rule" id="MF_00995"/>
    </source>
</evidence>
<comment type="pathway">
    <text evidence="1 4">Quinol/quinone metabolism; menaquinone biosynthesis.</text>
</comment>
<dbReference type="Proteomes" id="UP000448292">
    <property type="component" value="Unassembled WGS sequence"/>
</dbReference>
<evidence type="ECO:0000256" key="3">
    <source>
        <dbReference type="ARBA" id="ARBA00023239"/>
    </source>
</evidence>
<protein>
    <recommendedName>
        <fullName evidence="4">Chorismate dehydratase</fullName>
        <ecNumber evidence="4">4.2.1.151</ecNumber>
    </recommendedName>
    <alternativeName>
        <fullName evidence="4">Menaquinone biosynthetic enzyme MqnA</fullName>
    </alternativeName>
</protein>
<evidence type="ECO:0000313" key="6">
    <source>
        <dbReference type="Proteomes" id="UP000448292"/>
    </source>
</evidence>
<keyword evidence="6" id="KW-1185">Reference proteome</keyword>
<organism evidence="5 6">
    <name type="scientific">Oceanidesulfovibrio indonesiensis</name>
    <dbReference type="NCBI Taxonomy" id="54767"/>
    <lineage>
        <taxon>Bacteria</taxon>
        <taxon>Pseudomonadati</taxon>
        <taxon>Thermodesulfobacteriota</taxon>
        <taxon>Desulfovibrionia</taxon>
        <taxon>Desulfovibrionales</taxon>
        <taxon>Desulfovibrionaceae</taxon>
        <taxon>Oceanidesulfovibrio</taxon>
    </lineage>
</organism>
<gene>
    <name evidence="4" type="primary">mqnA</name>
    <name evidence="5" type="ORF">DPQ33_11780</name>
</gene>
<keyword evidence="2 4" id="KW-0474">Menaquinone biosynthesis</keyword>
<dbReference type="InterPro" id="IPR030868">
    <property type="entry name" value="MqnA"/>
</dbReference>
<keyword evidence="3 4" id="KW-0456">Lyase</keyword>
<dbReference type="Pfam" id="PF02621">
    <property type="entry name" value="VitK2_biosynth"/>
    <property type="match status" value="1"/>
</dbReference>
<evidence type="ECO:0000256" key="1">
    <source>
        <dbReference type="ARBA" id="ARBA00004863"/>
    </source>
</evidence>
<dbReference type="OrthoDB" id="9810112at2"/>